<organism evidence="2 3">
    <name type="scientific">Taphrina deformans (strain PYCC 5710 / ATCC 11124 / CBS 356.35 / IMI 108563 / JCM 9778 / NBRC 8474)</name>
    <name type="common">Peach leaf curl fungus</name>
    <name type="synonym">Lalaria deformans</name>
    <dbReference type="NCBI Taxonomy" id="1097556"/>
    <lineage>
        <taxon>Eukaryota</taxon>
        <taxon>Fungi</taxon>
        <taxon>Dikarya</taxon>
        <taxon>Ascomycota</taxon>
        <taxon>Taphrinomycotina</taxon>
        <taxon>Taphrinomycetes</taxon>
        <taxon>Taphrinales</taxon>
        <taxon>Taphrinaceae</taxon>
        <taxon>Taphrina</taxon>
    </lineage>
</organism>
<keyword evidence="1" id="KW-0472">Membrane</keyword>
<sequence length="146" mass="16374">MNQSDNASVPPGHGDVDYAQYNGSHAQTYQYGGGHHASMVNEKTVRPSALKVFSSRFSTTSYMGARELSDQQRVKQEEHALQVSQMTWLDRKRQNKRFALYTFLGLNGIMLLIIVVTALVWVSLHLIKKHSTVGIPVNQNLQTVSN</sequence>
<feature type="transmembrane region" description="Helical" evidence="1">
    <location>
        <begin position="98"/>
        <end position="122"/>
    </location>
</feature>
<keyword evidence="1" id="KW-0812">Transmembrane</keyword>
<keyword evidence="1" id="KW-1133">Transmembrane helix</keyword>
<evidence type="ECO:0000313" key="2">
    <source>
        <dbReference type="EMBL" id="CCG84290.1"/>
    </source>
</evidence>
<accession>R4XLX0</accession>
<evidence type="ECO:0000256" key="1">
    <source>
        <dbReference type="SAM" id="Phobius"/>
    </source>
</evidence>
<comment type="caution">
    <text evidence="2">The sequence shown here is derived from an EMBL/GenBank/DDBJ whole genome shotgun (WGS) entry which is preliminary data.</text>
</comment>
<keyword evidence="3" id="KW-1185">Reference proteome</keyword>
<gene>
    <name evidence="2" type="ORF">TAPDE_004729</name>
</gene>
<dbReference type="VEuPathDB" id="FungiDB:TAPDE_004729"/>
<proteinExistence type="predicted"/>
<dbReference type="Proteomes" id="UP000013776">
    <property type="component" value="Unassembled WGS sequence"/>
</dbReference>
<protein>
    <submittedName>
        <fullName evidence="2">Uncharacterized protein</fullName>
    </submittedName>
</protein>
<name>R4XLX0_TAPDE</name>
<dbReference type="EMBL" id="CAHR02000218">
    <property type="protein sequence ID" value="CCG84290.1"/>
    <property type="molecule type" value="Genomic_DNA"/>
</dbReference>
<dbReference type="AlphaFoldDB" id="R4XLX0"/>
<evidence type="ECO:0000313" key="3">
    <source>
        <dbReference type="Proteomes" id="UP000013776"/>
    </source>
</evidence>
<reference evidence="2 3" key="1">
    <citation type="journal article" date="2013" name="MBio">
        <title>Genome sequencing of the plant pathogen Taphrina deformans, the causal agent of peach leaf curl.</title>
        <authorList>
            <person name="Cisse O.H."/>
            <person name="Almeida J.M.G.C.F."/>
            <person name="Fonseca A."/>
            <person name="Kumar A.A."/>
            <person name="Salojaervi J."/>
            <person name="Overmyer K."/>
            <person name="Hauser P.M."/>
            <person name="Pagni M."/>
        </authorList>
    </citation>
    <scope>NUCLEOTIDE SEQUENCE [LARGE SCALE GENOMIC DNA]</scope>
    <source>
        <strain evidence="3">PYCC 5710 / ATCC 11124 / CBS 356.35 / IMI 108563 / JCM 9778 / NBRC 8474</strain>
    </source>
</reference>